<keyword evidence="6" id="KW-0533">Nickel</keyword>
<keyword evidence="4 19" id="KW-1134">Transmembrane beta strand</keyword>
<evidence type="ECO:0000313" key="23">
    <source>
        <dbReference type="EMBL" id="SEC79137.1"/>
    </source>
</evidence>
<dbReference type="InterPro" id="IPR000531">
    <property type="entry name" value="Beta-barrel_TonB"/>
</dbReference>
<evidence type="ECO:0000256" key="12">
    <source>
        <dbReference type="ARBA" id="ARBA00023077"/>
    </source>
</evidence>
<protein>
    <recommendedName>
        <fullName evidence="18">Metal-pseudopaline receptor CntO</fullName>
    </recommendedName>
</protein>
<dbReference type="CDD" id="cd01347">
    <property type="entry name" value="ligand_gated_channel"/>
    <property type="match status" value="1"/>
</dbReference>
<dbReference type="SMART" id="SM00965">
    <property type="entry name" value="STN"/>
    <property type="match status" value="1"/>
</dbReference>
<comment type="subcellular location">
    <subcellularLocation>
        <location evidence="1 19">Cell outer membrane</location>
        <topology evidence="1 19">Multi-pass membrane protein</topology>
    </subcellularLocation>
</comment>
<dbReference type="InterPro" id="IPR037066">
    <property type="entry name" value="Plug_dom_sf"/>
</dbReference>
<dbReference type="InterPro" id="IPR039426">
    <property type="entry name" value="TonB-dep_rcpt-like"/>
</dbReference>
<dbReference type="GO" id="GO:0015675">
    <property type="term" value="P:nickel cation transport"/>
    <property type="evidence" value="ECO:0007669"/>
    <property type="project" value="UniProtKB-KW"/>
</dbReference>
<reference evidence="24" key="1">
    <citation type="submission" date="2016-10" db="EMBL/GenBank/DDBJ databases">
        <authorList>
            <person name="Varghese N."/>
            <person name="Submissions S."/>
        </authorList>
    </citation>
    <scope>NUCLEOTIDE SEQUENCE [LARGE SCALE GENOMIC DNA]</scope>
    <source>
        <strain evidence="24">DSM 9751</strain>
    </source>
</reference>
<dbReference type="Gene3D" id="3.55.50.30">
    <property type="match status" value="1"/>
</dbReference>
<dbReference type="Gene3D" id="2.170.130.10">
    <property type="entry name" value="TonB-dependent receptor, plug domain"/>
    <property type="match status" value="1"/>
</dbReference>
<evidence type="ECO:0000256" key="8">
    <source>
        <dbReference type="ARBA" id="ARBA00022729"/>
    </source>
</evidence>
<dbReference type="AlphaFoldDB" id="A0A1H4VDS6"/>
<evidence type="ECO:0000256" key="10">
    <source>
        <dbReference type="ARBA" id="ARBA00023004"/>
    </source>
</evidence>
<dbReference type="GO" id="GO:0009279">
    <property type="term" value="C:cell outer membrane"/>
    <property type="evidence" value="ECO:0007669"/>
    <property type="project" value="UniProtKB-SubCell"/>
</dbReference>
<dbReference type="Pfam" id="PF07715">
    <property type="entry name" value="Plug"/>
    <property type="match status" value="1"/>
</dbReference>
<keyword evidence="9" id="KW-0864">Zinc transport</keyword>
<feature type="chain" id="PRO_5011679565" description="Metal-pseudopaline receptor CntO" evidence="21">
    <location>
        <begin position="38"/>
        <end position="821"/>
    </location>
</feature>
<evidence type="ECO:0000256" key="14">
    <source>
        <dbReference type="ARBA" id="ARBA00023136"/>
    </source>
</evidence>
<feature type="signal peptide" evidence="21">
    <location>
        <begin position="1"/>
        <end position="37"/>
    </location>
</feature>
<dbReference type="InterPro" id="IPR011662">
    <property type="entry name" value="Secretin/TonB_short_N"/>
</dbReference>
<dbReference type="GO" id="GO:0006829">
    <property type="term" value="P:zinc ion transport"/>
    <property type="evidence" value="ECO:0007669"/>
    <property type="project" value="UniProtKB-KW"/>
</dbReference>
<keyword evidence="14 19" id="KW-0472">Membrane</keyword>
<keyword evidence="13" id="KW-0921">Nickel transport</keyword>
<keyword evidence="15" id="KW-0675">Receptor</keyword>
<dbReference type="GO" id="GO:0038023">
    <property type="term" value="F:signaling receptor activity"/>
    <property type="evidence" value="ECO:0007669"/>
    <property type="project" value="InterPro"/>
</dbReference>
<evidence type="ECO:0000256" key="6">
    <source>
        <dbReference type="ARBA" id="ARBA00022596"/>
    </source>
</evidence>
<evidence type="ECO:0000256" key="3">
    <source>
        <dbReference type="ARBA" id="ARBA00022448"/>
    </source>
</evidence>
<gene>
    <name evidence="23" type="ORF">SAMN05216178_4888</name>
</gene>
<comment type="function">
    <text evidence="17">Transports the metallophore pseudopaline, which is involved in the acquisition of nickel and zinc, and thus enables bacterial growth inside the host, where metal access is limited. Is probably involved in the import of pseudopaline-metal complexes.</text>
</comment>
<evidence type="ECO:0000256" key="21">
    <source>
        <dbReference type="SAM" id="SignalP"/>
    </source>
</evidence>
<keyword evidence="11" id="KW-0406">Ion transport</keyword>
<evidence type="ECO:0000256" key="19">
    <source>
        <dbReference type="PROSITE-ProRule" id="PRU01360"/>
    </source>
</evidence>
<dbReference type="Gene3D" id="2.40.170.20">
    <property type="entry name" value="TonB-dependent receptor, beta-barrel domain"/>
    <property type="match status" value="1"/>
</dbReference>
<dbReference type="GO" id="GO:0015344">
    <property type="term" value="F:siderophore uptake transmembrane transporter activity"/>
    <property type="evidence" value="ECO:0007669"/>
    <property type="project" value="TreeGrafter"/>
</dbReference>
<evidence type="ECO:0000256" key="9">
    <source>
        <dbReference type="ARBA" id="ARBA00022906"/>
    </source>
</evidence>
<keyword evidence="12 20" id="KW-0798">TonB box</keyword>
<keyword evidence="16 19" id="KW-0998">Cell outer membrane</keyword>
<evidence type="ECO:0000256" key="1">
    <source>
        <dbReference type="ARBA" id="ARBA00004571"/>
    </source>
</evidence>
<evidence type="ECO:0000256" key="4">
    <source>
        <dbReference type="ARBA" id="ARBA00022452"/>
    </source>
</evidence>
<evidence type="ECO:0000256" key="2">
    <source>
        <dbReference type="ARBA" id="ARBA00009810"/>
    </source>
</evidence>
<evidence type="ECO:0000256" key="18">
    <source>
        <dbReference type="ARBA" id="ARBA00072467"/>
    </source>
</evidence>
<keyword evidence="24" id="KW-1185">Reference proteome</keyword>
<name>A0A1H4VDS6_9PSED</name>
<dbReference type="SUPFAM" id="SSF56935">
    <property type="entry name" value="Porins"/>
    <property type="match status" value="1"/>
</dbReference>
<proteinExistence type="inferred from homology"/>
<evidence type="ECO:0000256" key="15">
    <source>
        <dbReference type="ARBA" id="ARBA00023170"/>
    </source>
</evidence>
<dbReference type="Pfam" id="PF07660">
    <property type="entry name" value="STN"/>
    <property type="match status" value="1"/>
</dbReference>
<evidence type="ECO:0000256" key="11">
    <source>
        <dbReference type="ARBA" id="ARBA00023065"/>
    </source>
</evidence>
<dbReference type="PANTHER" id="PTHR32552:SF68">
    <property type="entry name" value="FERRICHROME OUTER MEMBRANE TRANSPORTER_PHAGE RECEPTOR"/>
    <property type="match status" value="1"/>
</dbReference>
<dbReference type="Proteomes" id="UP000198982">
    <property type="component" value="Unassembled WGS sequence"/>
</dbReference>
<dbReference type="PANTHER" id="PTHR32552">
    <property type="entry name" value="FERRICHROME IRON RECEPTOR-RELATED"/>
    <property type="match status" value="1"/>
</dbReference>
<dbReference type="GO" id="GO:0015891">
    <property type="term" value="P:siderophore transport"/>
    <property type="evidence" value="ECO:0007669"/>
    <property type="project" value="InterPro"/>
</dbReference>
<keyword evidence="5" id="KW-0410">Iron transport</keyword>
<keyword evidence="7 19" id="KW-0812">Transmembrane</keyword>
<dbReference type="InterPro" id="IPR010105">
    <property type="entry name" value="TonB_sidphr_rcpt"/>
</dbReference>
<feature type="domain" description="Secretin/TonB short N-terminal" evidence="22">
    <location>
        <begin position="68"/>
        <end position="118"/>
    </location>
</feature>
<evidence type="ECO:0000256" key="16">
    <source>
        <dbReference type="ARBA" id="ARBA00023237"/>
    </source>
</evidence>
<dbReference type="PROSITE" id="PS52016">
    <property type="entry name" value="TONB_DEPENDENT_REC_3"/>
    <property type="match status" value="1"/>
</dbReference>
<evidence type="ECO:0000256" key="20">
    <source>
        <dbReference type="RuleBase" id="RU003357"/>
    </source>
</evidence>
<dbReference type="FunFam" id="2.170.130.10:FF:000001">
    <property type="entry name" value="Catecholate siderophore TonB-dependent receptor"/>
    <property type="match status" value="1"/>
</dbReference>
<dbReference type="RefSeq" id="WP_092318396.1">
    <property type="nucleotide sequence ID" value="NZ_FNTJ01000002.1"/>
</dbReference>
<dbReference type="InterPro" id="IPR036942">
    <property type="entry name" value="Beta-barrel_TonB_sf"/>
</dbReference>
<dbReference type="Pfam" id="PF00593">
    <property type="entry name" value="TonB_dep_Rec_b-barrel"/>
    <property type="match status" value="1"/>
</dbReference>
<dbReference type="InterPro" id="IPR012910">
    <property type="entry name" value="Plug_dom"/>
</dbReference>
<keyword evidence="10" id="KW-0408">Iron</keyword>
<keyword evidence="9" id="KW-0862">Zinc</keyword>
<dbReference type="NCBIfam" id="TIGR01783">
    <property type="entry name" value="TonB-siderophor"/>
    <property type="match status" value="1"/>
</dbReference>
<evidence type="ECO:0000256" key="7">
    <source>
        <dbReference type="ARBA" id="ARBA00022692"/>
    </source>
</evidence>
<accession>A0A1H4VDS6</accession>
<evidence type="ECO:0000313" key="24">
    <source>
        <dbReference type="Proteomes" id="UP000198982"/>
    </source>
</evidence>
<keyword evidence="3 19" id="KW-0813">Transport</keyword>
<sequence>MPYQTTASILTLGTAARRHALVALLAMAPVCPGMAQASGDSLSQARDYQIAAGNLDQVLNRFAGAAGILLSVDASLTAGKHSAGLQGRYEVAQGLQTLLAGSGLQAVQRGGSWGLQPLPQDGALQLAPTRVGITQIDESAWGAVPGIVAKRSATGSKTDSALVEIPQTINVIGAREIKARGAQSVTEALLYTPGMTGGGFSDRVKIFDEPTSRGFSPTPMYLDGLHLPYGGGSTGGALQIEPYALERIEVLKGPASVLYGQNQPGGIVNMVSKRPTDTPLHQLVLEAGSYDHKSIALDLGGPLDEQGQFLYRLTGLASDSQDAVDYVQRQRQFIAPSLTWRLDDDTQLTLFAQFQKDNDVPEAQGLPSVGTVFANPNGKIDRDLFLGEPGVNAYDRDQFVLGYEFSHRLNDVWTLKQNARYADVDDRYRAPLHGYKFVSNPKTGLNDQRYMTRYGVDWKQHNKVFGVDNIAQAEFDTGPFSHTLLVGLDYYRFNSKFNGKYDFNPPILDMFTPTYGQSLNFGNPYQWDNTISQTGLYVQDQIKYEQWVLVLGGRNDWAETDNKTPLDGGHTNAKHQSFTGRGGLVYLFDNGLAPFVSYSESFLPLSGTSVQRSAFEPSTGKQYEVGVKFQPPGQESFVQVSAYQLDQENILTSDLANPGFSIQSGAVRSRGIELEAKASLGESLDVIASASRNDIKYTKDNDGRQGRHPAGMPPLTASLWLNYTLLGDTPLAGLGAGIGTRYVKGSYGTDYDGAFQIPSYTVYDASLTYDLEKSPLQFKGVKLALNVKNLTDKTYVANCTSIWDCYYGEGRTMVSSLTYDW</sequence>
<organism evidence="23 24">
    <name type="scientific">Pseudomonas saponiphila</name>
    <dbReference type="NCBI Taxonomy" id="556534"/>
    <lineage>
        <taxon>Bacteria</taxon>
        <taxon>Pseudomonadati</taxon>
        <taxon>Pseudomonadota</taxon>
        <taxon>Gammaproteobacteria</taxon>
        <taxon>Pseudomonadales</taxon>
        <taxon>Pseudomonadaceae</taxon>
        <taxon>Pseudomonas</taxon>
    </lineage>
</organism>
<dbReference type="EMBL" id="FNTJ01000002">
    <property type="protein sequence ID" value="SEC79137.1"/>
    <property type="molecule type" value="Genomic_DNA"/>
</dbReference>
<keyword evidence="8 21" id="KW-0732">Signal</keyword>
<comment type="similarity">
    <text evidence="2 19 20">Belongs to the TonB-dependent receptor family.</text>
</comment>
<dbReference type="FunFam" id="2.40.170.20:FF:000005">
    <property type="entry name" value="TonB-dependent siderophore receptor"/>
    <property type="match status" value="1"/>
</dbReference>
<evidence type="ECO:0000256" key="17">
    <source>
        <dbReference type="ARBA" id="ARBA00056786"/>
    </source>
</evidence>
<evidence type="ECO:0000256" key="13">
    <source>
        <dbReference type="ARBA" id="ARBA00023112"/>
    </source>
</evidence>
<evidence type="ECO:0000259" key="22">
    <source>
        <dbReference type="SMART" id="SM00965"/>
    </source>
</evidence>
<evidence type="ECO:0000256" key="5">
    <source>
        <dbReference type="ARBA" id="ARBA00022496"/>
    </source>
</evidence>